<evidence type="ECO:0000313" key="2">
    <source>
        <dbReference type="EMBL" id="MBO8430110.1"/>
    </source>
</evidence>
<dbReference type="AlphaFoldDB" id="A0A9D9DNZ0"/>
<reference evidence="2" key="1">
    <citation type="submission" date="2020-10" db="EMBL/GenBank/DDBJ databases">
        <authorList>
            <person name="Gilroy R."/>
        </authorList>
    </citation>
    <scope>NUCLEOTIDE SEQUENCE</scope>
    <source>
        <strain evidence="2">10192</strain>
    </source>
</reference>
<feature type="chain" id="PRO_5038460563" evidence="1">
    <location>
        <begin position="35"/>
        <end position="64"/>
    </location>
</feature>
<dbReference type="Proteomes" id="UP000823632">
    <property type="component" value="Unassembled WGS sequence"/>
</dbReference>
<keyword evidence="1" id="KW-0732">Signal</keyword>
<sequence length="64" mass="6963">MEKNKTKVSMIKGILCVSAFCTMAMPASITPALSAPEVMDPGMIQQQIMMEGGSNYKHNLDTLE</sequence>
<accession>A0A9D9DNZ0</accession>
<organism evidence="2 3">
    <name type="scientific">Candidatus Scatousia excrementipullorum</name>
    <dbReference type="NCBI Taxonomy" id="2840936"/>
    <lineage>
        <taxon>Bacteria</taxon>
        <taxon>Candidatus Scatousia</taxon>
    </lineage>
</organism>
<comment type="caution">
    <text evidence="2">The sequence shown here is derived from an EMBL/GenBank/DDBJ whole genome shotgun (WGS) entry which is preliminary data.</text>
</comment>
<protein>
    <submittedName>
        <fullName evidence="2">Uncharacterized protein</fullName>
    </submittedName>
</protein>
<feature type="signal peptide" evidence="1">
    <location>
        <begin position="1"/>
        <end position="34"/>
    </location>
</feature>
<gene>
    <name evidence="2" type="ORF">IAC76_01855</name>
</gene>
<reference evidence="2" key="2">
    <citation type="journal article" date="2021" name="PeerJ">
        <title>Extensive microbial diversity within the chicken gut microbiome revealed by metagenomics and culture.</title>
        <authorList>
            <person name="Gilroy R."/>
            <person name="Ravi A."/>
            <person name="Getino M."/>
            <person name="Pursley I."/>
            <person name="Horton D.L."/>
            <person name="Alikhan N.F."/>
            <person name="Baker D."/>
            <person name="Gharbi K."/>
            <person name="Hall N."/>
            <person name="Watson M."/>
            <person name="Adriaenssens E.M."/>
            <person name="Foster-Nyarko E."/>
            <person name="Jarju S."/>
            <person name="Secka A."/>
            <person name="Antonio M."/>
            <person name="Oren A."/>
            <person name="Chaudhuri R.R."/>
            <person name="La Ragione R."/>
            <person name="Hildebrand F."/>
            <person name="Pallen M.J."/>
        </authorList>
    </citation>
    <scope>NUCLEOTIDE SEQUENCE</scope>
    <source>
        <strain evidence="2">10192</strain>
    </source>
</reference>
<evidence type="ECO:0000313" key="3">
    <source>
        <dbReference type="Proteomes" id="UP000823632"/>
    </source>
</evidence>
<proteinExistence type="predicted"/>
<name>A0A9D9DNZ0_9BACT</name>
<feature type="non-terminal residue" evidence="2">
    <location>
        <position position="64"/>
    </location>
</feature>
<dbReference type="EMBL" id="JADIND010000040">
    <property type="protein sequence ID" value="MBO8430110.1"/>
    <property type="molecule type" value="Genomic_DNA"/>
</dbReference>
<evidence type="ECO:0000256" key="1">
    <source>
        <dbReference type="SAM" id="SignalP"/>
    </source>
</evidence>